<sequence length="276" mass="31606">MDCMFTGETADTEEHVLPKWLQARFNLWNQRIVLPNGTSLPYRQFTVPVASQHNSRFATIEQNISSRRYDINELYLWALKIHIGFIFRDASLKMNRSVLASPSILNIGNFASEIALFQQLYSLWSQGGSTDPSPFGSVFLTNSLFGNNSFDLFHCLITGALGVNLGDCFVLVFFWDQGDALSSNIKMQWDEYHSKLPGYSGGLDKPAFAYMAHHVWACESAYSSYRRRRSFNFIKTKDKIMLIPPLNRVPPKEMNQKDMKKCARVLDLCLRSTMEK</sequence>
<dbReference type="EMBL" id="AB750541">
    <property type="protein sequence ID" value="BAM62608.1"/>
    <property type="molecule type" value="Genomic_DNA"/>
</dbReference>
<reference evidence="1" key="2">
    <citation type="journal article" date="2014" name="FEMS Microbiol. Ecol.">
        <title>Novel integrons and gene cassettes from a Cascadian submarine gas-hydrate-bearing core.</title>
        <authorList>
            <person name="Elsaied H."/>
            <person name="Stokes H.W."/>
            <person name="Yoshioka H."/>
            <person name="Mitani Y."/>
            <person name="Maruyama A."/>
        </authorList>
    </citation>
    <scope>NUCLEOTIDE SEQUENCE</scope>
</reference>
<reference evidence="1" key="1">
    <citation type="submission" date="2012-09" db="EMBL/GenBank/DDBJ databases">
        <authorList>
            <person name="Elsaied H.E."/>
            <person name="Maruyama A."/>
        </authorList>
    </citation>
    <scope>NUCLEOTIDE SEQUENCE</scope>
</reference>
<dbReference type="AlphaFoldDB" id="K0J3U5"/>
<evidence type="ECO:0000313" key="1">
    <source>
        <dbReference type="EMBL" id="BAM62608.1"/>
    </source>
</evidence>
<accession>K0J3U5</accession>
<organism evidence="1">
    <name type="scientific">uncultured microorganism</name>
    <dbReference type="NCBI Taxonomy" id="358574"/>
    <lineage>
        <taxon>unclassified sequences</taxon>
        <taxon>environmental samples</taxon>
    </lineage>
</organism>
<name>K0J3U5_9ZZZZ</name>
<protein>
    <submittedName>
        <fullName evidence="1">Uncharacterized protein</fullName>
    </submittedName>
</protein>
<proteinExistence type="predicted"/>